<reference evidence="1 2" key="1">
    <citation type="submission" date="2016-04" db="EMBL/GenBank/DDBJ databases">
        <title>A degradative enzymes factory behind the ericoid mycorrhizal symbiosis.</title>
        <authorList>
            <consortium name="DOE Joint Genome Institute"/>
            <person name="Martino E."/>
            <person name="Morin E."/>
            <person name="Grelet G."/>
            <person name="Kuo A."/>
            <person name="Kohler A."/>
            <person name="Daghino S."/>
            <person name="Barry K."/>
            <person name="Choi C."/>
            <person name="Cichocki N."/>
            <person name="Clum A."/>
            <person name="Copeland A."/>
            <person name="Hainaut M."/>
            <person name="Haridas S."/>
            <person name="Labutti K."/>
            <person name="Lindquist E."/>
            <person name="Lipzen A."/>
            <person name="Khouja H.-R."/>
            <person name="Murat C."/>
            <person name="Ohm R."/>
            <person name="Olson A."/>
            <person name="Spatafora J."/>
            <person name="Veneault-Fourrey C."/>
            <person name="Henrissat B."/>
            <person name="Grigoriev I."/>
            <person name="Martin F."/>
            <person name="Perotto S."/>
        </authorList>
    </citation>
    <scope>NUCLEOTIDE SEQUENCE [LARGE SCALE GENOMIC DNA]</scope>
    <source>
        <strain evidence="1 2">E</strain>
    </source>
</reference>
<keyword evidence="2" id="KW-1185">Reference proteome</keyword>
<protein>
    <recommendedName>
        <fullName evidence="3">F-box domain-containing protein</fullName>
    </recommendedName>
</protein>
<organism evidence="1 2">
    <name type="scientific">Hyaloscypha bicolor E</name>
    <dbReference type="NCBI Taxonomy" id="1095630"/>
    <lineage>
        <taxon>Eukaryota</taxon>
        <taxon>Fungi</taxon>
        <taxon>Dikarya</taxon>
        <taxon>Ascomycota</taxon>
        <taxon>Pezizomycotina</taxon>
        <taxon>Leotiomycetes</taxon>
        <taxon>Helotiales</taxon>
        <taxon>Hyaloscyphaceae</taxon>
        <taxon>Hyaloscypha</taxon>
        <taxon>Hyaloscypha bicolor</taxon>
    </lineage>
</organism>
<evidence type="ECO:0000313" key="2">
    <source>
        <dbReference type="Proteomes" id="UP000235371"/>
    </source>
</evidence>
<accession>A0A2J6SRW4</accession>
<dbReference type="RefSeq" id="XP_024730383.1">
    <property type="nucleotide sequence ID" value="XM_024881437.1"/>
</dbReference>
<proteinExistence type="predicted"/>
<dbReference type="InParanoid" id="A0A2J6SRW4"/>
<dbReference type="EMBL" id="KZ613872">
    <property type="protein sequence ID" value="PMD53479.1"/>
    <property type="molecule type" value="Genomic_DNA"/>
</dbReference>
<sequence length="113" mass="12077">MASQASLSSLSVDLLFKIFKLLERPSKLCLALSSLGFCISSQSTTTSIATALKLSLPNEETEDGKAEAIVQGILDEWLRRKCGVEGGVVFCASATNSCVYVQRMEEGLGAPRC</sequence>
<gene>
    <name evidence="1" type="ORF">K444DRAFT_619023</name>
</gene>
<evidence type="ECO:0008006" key="3">
    <source>
        <dbReference type="Google" id="ProtNLM"/>
    </source>
</evidence>
<evidence type="ECO:0000313" key="1">
    <source>
        <dbReference type="EMBL" id="PMD53479.1"/>
    </source>
</evidence>
<dbReference type="GeneID" id="36589514"/>
<name>A0A2J6SRW4_9HELO</name>
<dbReference type="AlphaFoldDB" id="A0A2J6SRW4"/>
<dbReference type="Proteomes" id="UP000235371">
    <property type="component" value="Unassembled WGS sequence"/>
</dbReference>